<dbReference type="Pfam" id="PF11760">
    <property type="entry name" value="CbiG_N"/>
    <property type="match status" value="1"/>
</dbReference>
<reference evidence="4" key="1">
    <citation type="submission" date="2021-07" db="EMBL/GenBank/DDBJ databases">
        <title>Complete genome sequence of Crassaminicella sp. 143-21, isolated from a deep-sea hydrothermal vent.</title>
        <authorList>
            <person name="Li X."/>
        </authorList>
    </citation>
    <scope>NUCLEOTIDE SEQUENCE</scope>
    <source>
        <strain evidence="4">143-21</strain>
    </source>
</reference>
<dbReference type="EC" id="3.7.1.12" evidence="4"/>
<dbReference type="InterPro" id="IPR021744">
    <property type="entry name" value="CbiG_N"/>
</dbReference>
<keyword evidence="4" id="KW-0378">Hydrolase</keyword>
<dbReference type="Pfam" id="PF01890">
    <property type="entry name" value="CbiG_C"/>
    <property type="match status" value="1"/>
</dbReference>
<evidence type="ECO:0000313" key="5">
    <source>
        <dbReference type="Proteomes" id="UP000886818"/>
    </source>
</evidence>
<dbReference type="EMBL" id="CP078093">
    <property type="protein sequence ID" value="QXM05654.1"/>
    <property type="molecule type" value="Genomic_DNA"/>
</dbReference>
<dbReference type="InterPro" id="IPR002750">
    <property type="entry name" value="CobE/GbiG_C"/>
</dbReference>
<dbReference type="PANTHER" id="PTHR37477:SF1">
    <property type="entry name" value="COBALT-PRECORRIN-5A HYDROLASE"/>
    <property type="match status" value="1"/>
</dbReference>
<evidence type="ECO:0000259" key="2">
    <source>
        <dbReference type="Pfam" id="PF11760"/>
    </source>
</evidence>
<evidence type="ECO:0000259" key="1">
    <source>
        <dbReference type="Pfam" id="PF01890"/>
    </source>
</evidence>
<dbReference type="PANTHER" id="PTHR37477">
    <property type="entry name" value="COBALT-PRECORRIN-5A HYDROLASE"/>
    <property type="match status" value="1"/>
</dbReference>
<keyword evidence="5" id="KW-1185">Reference proteome</keyword>
<dbReference type="NCBIfam" id="NF004466">
    <property type="entry name" value="PRK05788.1-4"/>
    <property type="match status" value="1"/>
</dbReference>
<evidence type="ECO:0000259" key="3">
    <source>
        <dbReference type="Pfam" id="PF11761"/>
    </source>
</evidence>
<evidence type="ECO:0000313" key="4">
    <source>
        <dbReference type="EMBL" id="QXM05654.1"/>
    </source>
</evidence>
<dbReference type="InterPro" id="IPR021745">
    <property type="entry name" value="CbiG_mid"/>
</dbReference>
<feature type="domain" description="CobE/GbiG C-terminal" evidence="1">
    <location>
        <begin position="223"/>
        <end position="340"/>
    </location>
</feature>
<sequence>MNKAIITLTKGGMKLGLKLLNSIDQAVLYVHPRFYMECENIKKIDGKMTEFIGKIFHKYRCLIFIMSTGIVVRAIAPYIQDKKTDPAVIVLDERARNVISLLSGHIGGANDYTKKIAKMINANPVITTASDVNESIAVDTLAMELDCEIEDFYDATKVTAHIVNGEKVGLISDIFIDKEMPLNIIKVDKENIDDKFKGLIYISEKNINKPIGIDCVVLRPKNIILGIGCRRGKTEEEIINAVEDTLNILKLSKKSIKHITTVDVKKNEEGLIKAAKVLKVPLIIVDRKDIKKVESQFEQSEFVKKQIGVGAVCEPAAFLTSKAGKMLQKKKGYDGITIAVFREGE</sequence>
<name>A0ABX8R9E3_9CLOT</name>
<proteinExistence type="predicted"/>
<dbReference type="RefSeq" id="WP_218282352.1">
    <property type="nucleotide sequence ID" value="NZ_CP078093.1"/>
</dbReference>
<dbReference type="InterPro" id="IPR052553">
    <property type="entry name" value="CbiG_hydrolase"/>
</dbReference>
<protein>
    <submittedName>
        <fullName evidence="4">Cobalt-precorrin 5A hydrolase</fullName>
        <ecNumber evidence="4">3.7.1.12</ecNumber>
    </submittedName>
</protein>
<dbReference type="Proteomes" id="UP000886818">
    <property type="component" value="Chromosome"/>
</dbReference>
<feature type="domain" description="Cobalamin biosynthesis central region" evidence="3">
    <location>
        <begin position="136"/>
        <end position="220"/>
    </location>
</feature>
<dbReference type="Pfam" id="PF11761">
    <property type="entry name" value="CbiG_mid"/>
    <property type="match status" value="1"/>
</dbReference>
<organism evidence="4 5">
    <name type="scientific">Crassaminicella indica</name>
    <dbReference type="NCBI Taxonomy" id="2855394"/>
    <lineage>
        <taxon>Bacteria</taxon>
        <taxon>Bacillati</taxon>
        <taxon>Bacillota</taxon>
        <taxon>Clostridia</taxon>
        <taxon>Eubacteriales</taxon>
        <taxon>Clostridiaceae</taxon>
        <taxon>Crassaminicella</taxon>
    </lineage>
</organism>
<accession>A0ABX8R9E3</accession>
<feature type="domain" description="Cobalamin synthesis G N-terminal" evidence="2">
    <location>
        <begin position="51"/>
        <end position="131"/>
    </location>
</feature>
<dbReference type="GO" id="GO:0043779">
    <property type="term" value="F:cobalt-precorrin-5A acetaldehyde-lyase activity"/>
    <property type="evidence" value="ECO:0007669"/>
    <property type="project" value="UniProtKB-EC"/>
</dbReference>
<gene>
    <name evidence="4" type="primary">cbiG</name>
    <name evidence="4" type="ORF">KVH43_09770</name>
</gene>